<dbReference type="SMART" id="SM00062">
    <property type="entry name" value="PBPb"/>
    <property type="match status" value="1"/>
</dbReference>
<evidence type="ECO:0000313" key="9">
    <source>
        <dbReference type="Proteomes" id="UP000288096"/>
    </source>
</evidence>
<comment type="similarity">
    <text evidence="2 4">Belongs to the bacterial solute-binding protein 3 family.</text>
</comment>
<evidence type="ECO:0000256" key="3">
    <source>
        <dbReference type="ARBA" id="ARBA00022729"/>
    </source>
</evidence>
<dbReference type="InterPro" id="IPR018313">
    <property type="entry name" value="SBP_3_CS"/>
</dbReference>
<dbReference type="InterPro" id="IPR001320">
    <property type="entry name" value="Iontro_rcpt_C"/>
</dbReference>
<reference evidence="9" key="2">
    <citation type="submission" date="2019-01" db="EMBL/GenBank/DDBJ databases">
        <title>Genome sequence of Desulfonema ishimotonii strain Tokyo 01.</title>
        <authorList>
            <person name="Fukui M."/>
        </authorList>
    </citation>
    <scope>NUCLEOTIDE SEQUENCE [LARGE SCALE GENOMIC DNA]</scope>
    <source>
        <strain evidence="9">Tokyo 01</strain>
    </source>
</reference>
<name>A0A401FW99_9BACT</name>
<keyword evidence="3 5" id="KW-0732">Signal</keyword>
<feature type="signal peptide" evidence="5">
    <location>
        <begin position="1"/>
        <end position="24"/>
    </location>
</feature>
<dbReference type="EMBL" id="BEXT01000001">
    <property type="protein sequence ID" value="GBC61214.1"/>
    <property type="molecule type" value="Genomic_DNA"/>
</dbReference>
<evidence type="ECO:0000256" key="1">
    <source>
        <dbReference type="ARBA" id="ARBA00004196"/>
    </source>
</evidence>
<dbReference type="PROSITE" id="PS01039">
    <property type="entry name" value="SBP_BACTERIAL_3"/>
    <property type="match status" value="1"/>
</dbReference>
<protein>
    <submittedName>
        <fullName evidence="8">Amino acid ABC transporter substrate-binding pro tein</fullName>
    </submittedName>
</protein>
<accession>A0A401FW99</accession>
<dbReference type="PANTHER" id="PTHR35936:SF38">
    <property type="entry name" value="GLUTAMINE-BINDING PERIPLASMIC PROTEIN"/>
    <property type="match status" value="1"/>
</dbReference>
<reference evidence="9" key="1">
    <citation type="submission" date="2017-11" db="EMBL/GenBank/DDBJ databases">
        <authorList>
            <person name="Watanabe M."/>
            <person name="Kojima H."/>
        </authorList>
    </citation>
    <scope>NUCLEOTIDE SEQUENCE [LARGE SCALE GENOMIC DNA]</scope>
    <source>
        <strain evidence="9">Tokyo 01</strain>
    </source>
</reference>
<proteinExistence type="inferred from homology"/>
<evidence type="ECO:0000256" key="2">
    <source>
        <dbReference type="ARBA" id="ARBA00010333"/>
    </source>
</evidence>
<organism evidence="8 9">
    <name type="scientific">Desulfonema ishimotonii</name>
    <dbReference type="NCBI Taxonomy" id="45657"/>
    <lineage>
        <taxon>Bacteria</taxon>
        <taxon>Pseudomonadati</taxon>
        <taxon>Thermodesulfobacteriota</taxon>
        <taxon>Desulfobacteria</taxon>
        <taxon>Desulfobacterales</taxon>
        <taxon>Desulfococcaceae</taxon>
        <taxon>Desulfonema</taxon>
    </lineage>
</organism>
<dbReference type="Pfam" id="PF00497">
    <property type="entry name" value="SBP_bac_3"/>
    <property type="match status" value="1"/>
</dbReference>
<evidence type="ECO:0000256" key="4">
    <source>
        <dbReference type="RuleBase" id="RU003744"/>
    </source>
</evidence>
<dbReference type="AlphaFoldDB" id="A0A401FW99"/>
<dbReference type="SUPFAM" id="SSF53850">
    <property type="entry name" value="Periplasmic binding protein-like II"/>
    <property type="match status" value="1"/>
</dbReference>
<dbReference type="InterPro" id="IPR001638">
    <property type="entry name" value="Solute-binding_3/MltF_N"/>
</dbReference>
<feature type="chain" id="PRO_5019364087" evidence="5">
    <location>
        <begin position="25"/>
        <end position="277"/>
    </location>
</feature>
<dbReference type="GO" id="GO:0016020">
    <property type="term" value="C:membrane"/>
    <property type="evidence" value="ECO:0007669"/>
    <property type="project" value="InterPro"/>
</dbReference>
<evidence type="ECO:0000313" key="8">
    <source>
        <dbReference type="EMBL" id="GBC61214.1"/>
    </source>
</evidence>
<dbReference type="CDD" id="cd13629">
    <property type="entry name" value="PBP2_Dsm1740"/>
    <property type="match status" value="1"/>
</dbReference>
<dbReference type="SMART" id="SM00079">
    <property type="entry name" value="PBPe"/>
    <property type="match status" value="1"/>
</dbReference>
<keyword evidence="9" id="KW-1185">Reference proteome</keyword>
<dbReference type="GO" id="GO:0015276">
    <property type="term" value="F:ligand-gated monoatomic ion channel activity"/>
    <property type="evidence" value="ECO:0007669"/>
    <property type="project" value="InterPro"/>
</dbReference>
<dbReference type="Gene3D" id="3.40.190.10">
    <property type="entry name" value="Periplasmic binding protein-like II"/>
    <property type="match status" value="2"/>
</dbReference>
<comment type="subcellular location">
    <subcellularLocation>
        <location evidence="1">Cell envelope</location>
    </subcellularLocation>
</comment>
<dbReference type="RefSeq" id="WP_208022552.1">
    <property type="nucleotide sequence ID" value="NZ_BEXT01000001.1"/>
</dbReference>
<evidence type="ECO:0000259" key="7">
    <source>
        <dbReference type="SMART" id="SM00079"/>
    </source>
</evidence>
<feature type="domain" description="Ionotropic glutamate receptor C-terminal" evidence="7">
    <location>
        <begin position="49"/>
        <end position="269"/>
    </location>
</feature>
<evidence type="ECO:0000256" key="5">
    <source>
        <dbReference type="SAM" id="SignalP"/>
    </source>
</evidence>
<comment type="caution">
    <text evidence="8">The sequence shown here is derived from an EMBL/GenBank/DDBJ whole genome shotgun (WGS) entry which is preliminary data.</text>
</comment>
<dbReference type="Proteomes" id="UP000288096">
    <property type="component" value="Unassembled WGS sequence"/>
</dbReference>
<dbReference type="PANTHER" id="PTHR35936">
    <property type="entry name" value="MEMBRANE-BOUND LYTIC MUREIN TRANSGLYCOSYLASE F"/>
    <property type="match status" value="1"/>
</dbReference>
<feature type="domain" description="Solute-binding protein family 3/N-terminal" evidence="6">
    <location>
        <begin position="47"/>
        <end position="270"/>
    </location>
</feature>
<gene>
    <name evidence="8" type="ORF">DENIS_2174</name>
</gene>
<evidence type="ECO:0000259" key="6">
    <source>
        <dbReference type="SMART" id="SM00062"/>
    </source>
</evidence>
<dbReference type="GO" id="GO:0030313">
    <property type="term" value="C:cell envelope"/>
    <property type="evidence" value="ECO:0007669"/>
    <property type="project" value="UniProtKB-SubCell"/>
</dbReference>
<sequence>MKKRSCFLSLAVSIALILSFALPAYSGKIQQELVSESTVEQVLKRGVLRVGMSTFVPWAMKDKNGELIGFEIDVAKKVAEDMGVKAEFIPTKWAGIIPALLTGKFDVIIGGMGIIPKRNLKVNFTIPYDYSGMSMVAHRELAKGFASLEDFNKPDVTIAVRIGSTAASAAKEFMPNAKIRMFDDEAQAYQELMNGKAHAVIGSAPTPAFHALKNPEKLFLPLSKTFTREPIGFAVRKGDSDTLNFFNSWIRFNQDNGWLKKQKHYWFETNEWEAMVQ</sequence>